<gene>
    <name evidence="1" type="ORF">FOZ62_030926</name>
</gene>
<reference evidence="1 2" key="1">
    <citation type="submission" date="2020-04" db="EMBL/GenBank/DDBJ databases">
        <title>Perkinsus olseni comparative genomics.</title>
        <authorList>
            <person name="Bogema D.R."/>
        </authorList>
    </citation>
    <scope>NUCLEOTIDE SEQUENCE [LARGE SCALE GENOMIC DNA]</scope>
    <source>
        <strain evidence="1">ATCC PRA-205</strain>
    </source>
</reference>
<organism evidence="1 2">
    <name type="scientific">Perkinsus olseni</name>
    <name type="common">Perkinsus atlanticus</name>
    <dbReference type="NCBI Taxonomy" id="32597"/>
    <lineage>
        <taxon>Eukaryota</taxon>
        <taxon>Sar</taxon>
        <taxon>Alveolata</taxon>
        <taxon>Perkinsozoa</taxon>
        <taxon>Perkinsea</taxon>
        <taxon>Perkinsida</taxon>
        <taxon>Perkinsidae</taxon>
        <taxon>Perkinsus</taxon>
    </lineage>
</organism>
<evidence type="ECO:0000313" key="2">
    <source>
        <dbReference type="Proteomes" id="UP000574390"/>
    </source>
</evidence>
<evidence type="ECO:0000313" key="1">
    <source>
        <dbReference type="EMBL" id="KAF4744311.1"/>
    </source>
</evidence>
<protein>
    <submittedName>
        <fullName evidence="1">Uncharacterized protein</fullName>
    </submittedName>
</protein>
<dbReference type="Proteomes" id="UP000574390">
    <property type="component" value="Unassembled WGS sequence"/>
</dbReference>
<accession>A0A7J6THD2</accession>
<comment type="caution">
    <text evidence="1">The sequence shown here is derived from an EMBL/GenBank/DDBJ whole genome shotgun (WGS) entry which is preliminary data.</text>
</comment>
<name>A0A7J6THD2_PEROL</name>
<proteinExistence type="predicted"/>
<dbReference type="AlphaFoldDB" id="A0A7J6THD2"/>
<feature type="non-terminal residue" evidence="1">
    <location>
        <position position="135"/>
    </location>
</feature>
<sequence>VFADLKIFDGDATIIDVHTGLGPSGVDTLITRDSDAVEFFSTLVKSRSQSDVPPIECVGARCSGTVEGREQPGFGADVVSGYDMVRGDAGTFWTRRRQVSTSEATNGTRVSCVAQEFGTVSGVRGLPIMIMENMA</sequence>
<dbReference type="EMBL" id="JABANM010007408">
    <property type="protein sequence ID" value="KAF4744311.1"/>
    <property type="molecule type" value="Genomic_DNA"/>
</dbReference>